<dbReference type="InterPro" id="IPR039294">
    <property type="entry name" value="EIF1AD"/>
</dbReference>
<evidence type="ECO:0000313" key="9">
    <source>
        <dbReference type="Proteomes" id="UP001642540"/>
    </source>
</evidence>
<evidence type="ECO:0000259" key="7">
    <source>
        <dbReference type="PROSITE" id="PS50832"/>
    </source>
</evidence>
<dbReference type="Pfam" id="PF01176">
    <property type="entry name" value="eIF-1a"/>
    <property type="match status" value="1"/>
</dbReference>
<reference evidence="8 9" key="1">
    <citation type="submission" date="2024-08" db="EMBL/GenBank/DDBJ databases">
        <authorList>
            <person name="Cucini C."/>
            <person name="Frati F."/>
        </authorList>
    </citation>
    <scope>NUCLEOTIDE SEQUENCE [LARGE SCALE GENOMIC DNA]</scope>
</reference>
<dbReference type="EMBL" id="CAXLJM020000015">
    <property type="protein sequence ID" value="CAL8081287.1"/>
    <property type="molecule type" value="Genomic_DNA"/>
</dbReference>
<dbReference type="SUPFAM" id="SSF50249">
    <property type="entry name" value="Nucleic acid-binding proteins"/>
    <property type="match status" value="1"/>
</dbReference>
<evidence type="ECO:0000256" key="2">
    <source>
        <dbReference type="ARBA" id="ARBA00020989"/>
    </source>
</evidence>
<evidence type="ECO:0000256" key="6">
    <source>
        <dbReference type="SAM" id="MobiDB-lite"/>
    </source>
</evidence>
<sequence>MSLQKKNVIQEFIKDEFVPSANQFLVKYIMGRGNNLHEVKCVDGSMILVSMPKKYRQTVWLKKDDCLVIDPIEEGKKVTGEIVCVLPFDTVHDLIKSNQWPKVDASSNSNLIDQDTLLEFFGNNSNRKSNRDQFDNYPSSETSEEEGEDDDEEEEDEEDNDEEGEEKDDQDGEGEKETNVCTAGTTEKEDPPMISDEQSGTSLIITSEDLDSATRDRNKSRVQLVTSGIVTVTNIINEGLSDDIQSLEFEADEEDSSDELRNSHDVQRHANAIRIQVNYNGSDKHETEN</sequence>
<comment type="similarity">
    <text evidence="1">Belongs to the EIF1AD family.</text>
</comment>
<dbReference type="PANTHER" id="PTHR21641">
    <property type="entry name" value="TRANSLATION INITIATION FACTOR-RELATED"/>
    <property type="match status" value="1"/>
</dbReference>
<organism evidence="8 9">
    <name type="scientific">Orchesella dallaii</name>
    <dbReference type="NCBI Taxonomy" id="48710"/>
    <lineage>
        <taxon>Eukaryota</taxon>
        <taxon>Metazoa</taxon>
        <taxon>Ecdysozoa</taxon>
        <taxon>Arthropoda</taxon>
        <taxon>Hexapoda</taxon>
        <taxon>Collembola</taxon>
        <taxon>Entomobryomorpha</taxon>
        <taxon>Entomobryoidea</taxon>
        <taxon>Orchesellidae</taxon>
        <taxon>Orchesellinae</taxon>
        <taxon>Orchesella</taxon>
    </lineage>
</organism>
<comment type="caution">
    <text evidence="8">The sequence shown here is derived from an EMBL/GenBank/DDBJ whole genome shotgun (WGS) entry which is preliminary data.</text>
</comment>
<dbReference type="InterPro" id="IPR006196">
    <property type="entry name" value="RNA-binding_domain_S1_IF1"/>
</dbReference>
<keyword evidence="3" id="KW-0694">RNA-binding</keyword>
<accession>A0ABP1PZE9</accession>
<feature type="compositionally biased region" description="Basic and acidic residues" evidence="6">
    <location>
        <begin position="258"/>
        <end position="268"/>
    </location>
</feature>
<proteinExistence type="inferred from homology"/>
<evidence type="ECO:0000256" key="4">
    <source>
        <dbReference type="ARBA" id="ARBA00031998"/>
    </source>
</evidence>
<dbReference type="PROSITE" id="PS50832">
    <property type="entry name" value="S1_IF1_TYPE"/>
    <property type="match status" value="1"/>
</dbReference>
<dbReference type="SMART" id="SM00652">
    <property type="entry name" value="eIF1a"/>
    <property type="match status" value="1"/>
</dbReference>
<dbReference type="Proteomes" id="UP001642540">
    <property type="component" value="Unassembled WGS sequence"/>
</dbReference>
<dbReference type="Gene3D" id="2.40.50.140">
    <property type="entry name" value="Nucleic acid-binding proteins"/>
    <property type="match status" value="1"/>
</dbReference>
<feature type="region of interest" description="Disordered" evidence="6">
    <location>
        <begin position="250"/>
        <end position="289"/>
    </location>
</feature>
<feature type="compositionally biased region" description="Acidic residues" evidence="6">
    <location>
        <begin position="142"/>
        <end position="172"/>
    </location>
</feature>
<dbReference type="InterPro" id="IPR012340">
    <property type="entry name" value="NA-bd_OB-fold"/>
</dbReference>
<protein>
    <recommendedName>
        <fullName evidence="2">Probable RNA-binding protein EIF1AD</fullName>
    </recommendedName>
    <alternativeName>
        <fullName evidence="4">Eukaryotic translation initiation factor 1A domain-containing protein</fullName>
    </alternativeName>
</protein>
<gene>
    <name evidence="8" type="ORF">ODALV1_LOCUS4875</name>
</gene>
<evidence type="ECO:0000256" key="3">
    <source>
        <dbReference type="ARBA" id="ARBA00022884"/>
    </source>
</evidence>
<keyword evidence="9" id="KW-1185">Reference proteome</keyword>
<evidence type="ECO:0000256" key="1">
    <source>
        <dbReference type="ARBA" id="ARBA00007340"/>
    </source>
</evidence>
<evidence type="ECO:0000313" key="8">
    <source>
        <dbReference type="EMBL" id="CAL8081287.1"/>
    </source>
</evidence>
<feature type="domain" description="S1-like" evidence="7">
    <location>
        <begin position="33"/>
        <end position="83"/>
    </location>
</feature>
<dbReference type="PANTHER" id="PTHR21641:SF0">
    <property type="entry name" value="RNA-BINDING PROTEIN EIF1AD-RELATED"/>
    <property type="match status" value="1"/>
</dbReference>
<keyword evidence="5" id="KW-0396">Initiation factor</keyword>
<evidence type="ECO:0000256" key="5">
    <source>
        <dbReference type="PROSITE-ProRule" id="PRU00181"/>
    </source>
</evidence>
<name>A0ABP1PZE9_9HEXA</name>
<feature type="region of interest" description="Disordered" evidence="6">
    <location>
        <begin position="122"/>
        <end position="202"/>
    </location>
</feature>
<dbReference type="InterPro" id="IPR001253">
    <property type="entry name" value="TIF_eIF-1A"/>
</dbReference>
<keyword evidence="5" id="KW-0648">Protein biosynthesis</keyword>